<protein>
    <recommendedName>
        <fullName evidence="1">HTH araC/xylS-type domain-containing protein</fullName>
    </recommendedName>
</protein>
<reference evidence="2" key="1">
    <citation type="submission" date="2010-12" db="EMBL/GenBank/DDBJ databases">
        <title>Complete sequence of Bacillus cellulosilyticus DSM 2522.</title>
        <authorList>
            <consortium name="US DOE Joint Genome Institute"/>
            <person name="Lucas S."/>
            <person name="Copeland A."/>
            <person name="Lapidus A."/>
            <person name="Cheng J.-F."/>
            <person name="Bruce D."/>
            <person name="Goodwin L."/>
            <person name="Pitluck S."/>
            <person name="Chertkov O."/>
            <person name="Detter J.C."/>
            <person name="Han C."/>
            <person name="Tapia R."/>
            <person name="Land M."/>
            <person name="Hauser L."/>
            <person name="Jeffries C."/>
            <person name="Kyrpides N."/>
            <person name="Ivanova N."/>
            <person name="Mikhailova N."/>
            <person name="Brumm P."/>
            <person name="Mead D."/>
            <person name="Woyke T."/>
        </authorList>
    </citation>
    <scope>NUCLEOTIDE SEQUENCE [LARGE SCALE GENOMIC DNA]</scope>
    <source>
        <strain evidence="2">DSM 2522</strain>
    </source>
</reference>
<feature type="domain" description="HTH araC/xylS-type" evidence="1">
    <location>
        <begin position="5"/>
        <end position="63"/>
    </location>
</feature>
<accession>E6TU44</accession>
<gene>
    <name evidence="2" type="ordered locus">Bcell_0216</name>
</gene>
<keyword evidence="3" id="KW-1185">Reference proteome</keyword>
<dbReference type="EMBL" id="CP002394">
    <property type="protein sequence ID" value="ADU28504.1"/>
    <property type="molecule type" value="Genomic_DNA"/>
</dbReference>
<dbReference type="Proteomes" id="UP000001401">
    <property type="component" value="Chromosome"/>
</dbReference>
<dbReference type="HOGENOM" id="CLU_822986_0_0_9"/>
<dbReference type="Gene3D" id="1.10.10.60">
    <property type="entry name" value="Homeodomain-like"/>
    <property type="match status" value="1"/>
</dbReference>
<evidence type="ECO:0000313" key="3">
    <source>
        <dbReference type="Proteomes" id="UP000001401"/>
    </source>
</evidence>
<dbReference type="STRING" id="649639.Bcell_0216"/>
<dbReference type="InterPro" id="IPR018060">
    <property type="entry name" value="HTH_AraC"/>
</dbReference>
<dbReference type="RefSeq" id="WP_013486845.1">
    <property type="nucleotide sequence ID" value="NC_014829.1"/>
</dbReference>
<dbReference type="KEGG" id="bco:Bcell_0216"/>
<dbReference type="GO" id="GO:0003700">
    <property type="term" value="F:DNA-binding transcription factor activity"/>
    <property type="evidence" value="ECO:0007669"/>
    <property type="project" value="InterPro"/>
</dbReference>
<sequence>MNAISLVLDYIEEHYHDEINEKTVEYVTGCTFEEFAKKFKEKTGVTFSTYLVRRQLTRINDELCNITCEKDLNCSPFQSWEELSTLFKSEFKIPIDTATKNEHFILQEKIGSKEWNMCDLVIRDLLNRFECPSKALRYLLSLQPYYFEVDSEVIQPSRSNLISSIVKKVHGELSLSEFRKIVTILENYYMLESDYYSKHSIDVSKRYILVFRGLINKLVWEYGAGFDYEVNELKTLWSVSHDKELISHKWHSNLSQSVMEAIKQQDLGNISFANIDELFGWVDVYFSKQKKRINNQNFNKFTRYKLIEEGCKNLEEEDLTTMINTLLVQGLLFLQLR</sequence>
<evidence type="ECO:0000313" key="2">
    <source>
        <dbReference type="EMBL" id="ADU28504.1"/>
    </source>
</evidence>
<organism evidence="2 3">
    <name type="scientific">Evansella cellulosilytica (strain ATCC 21833 / DSM 2522 / FERM P-1141 / JCM 9156 / N-4)</name>
    <name type="common">Bacillus cellulosilyticus</name>
    <dbReference type="NCBI Taxonomy" id="649639"/>
    <lineage>
        <taxon>Bacteria</taxon>
        <taxon>Bacillati</taxon>
        <taxon>Bacillota</taxon>
        <taxon>Bacilli</taxon>
        <taxon>Bacillales</taxon>
        <taxon>Bacillaceae</taxon>
        <taxon>Evansella</taxon>
    </lineage>
</organism>
<dbReference type="GO" id="GO:0043565">
    <property type="term" value="F:sequence-specific DNA binding"/>
    <property type="evidence" value="ECO:0007669"/>
    <property type="project" value="InterPro"/>
</dbReference>
<name>E6TU44_EVAC2</name>
<dbReference type="PROSITE" id="PS01124">
    <property type="entry name" value="HTH_ARAC_FAMILY_2"/>
    <property type="match status" value="1"/>
</dbReference>
<evidence type="ECO:0000259" key="1">
    <source>
        <dbReference type="PROSITE" id="PS01124"/>
    </source>
</evidence>
<dbReference type="AlphaFoldDB" id="E6TU44"/>
<proteinExistence type="predicted"/>
<dbReference type="OrthoDB" id="2932976at2"/>